<evidence type="ECO:0000256" key="5">
    <source>
        <dbReference type="ARBA" id="ARBA00022801"/>
    </source>
</evidence>
<dbReference type="eggNOG" id="COG0047">
    <property type="taxonomic scope" value="Bacteria"/>
</dbReference>
<evidence type="ECO:0000256" key="7">
    <source>
        <dbReference type="ARBA" id="ARBA00022962"/>
    </source>
</evidence>
<evidence type="ECO:0000256" key="4">
    <source>
        <dbReference type="ARBA" id="ARBA00022755"/>
    </source>
</evidence>
<keyword evidence="2 8" id="KW-0436">Ligase</keyword>
<organism evidence="8 9">
    <name type="scientific">Parasphaerochaeta coccoides (strain ATCC BAA-1237 / DSM 17374 / SPN1)</name>
    <name type="common">Sphaerochaeta coccoides</name>
    <dbReference type="NCBI Taxonomy" id="760011"/>
    <lineage>
        <taxon>Bacteria</taxon>
        <taxon>Pseudomonadati</taxon>
        <taxon>Spirochaetota</taxon>
        <taxon>Spirochaetia</taxon>
        <taxon>Spirochaetales</taxon>
        <taxon>Sphaerochaetaceae</taxon>
        <taxon>Parasphaerochaeta</taxon>
    </lineage>
</organism>
<evidence type="ECO:0000256" key="3">
    <source>
        <dbReference type="ARBA" id="ARBA00022741"/>
    </source>
</evidence>
<dbReference type="AlphaFoldDB" id="F4GHX0"/>
<dbReference type="GO" id="GO:0016787">
    <property type="term" value="F:hydrolase activity"/>
    <property type="evidence" value="ECO:0007669"/>
    <property type="project" value="UniProtKB-KW"/>
</dbReference>
<evidence type="ECO:0000256" key="1">
    <source>
        <dbReference type="ARBA" id="ARBA00022490"/>
    </source>
</evidence>
<dbReference type="Proteomes" id="UP000007939">
    <property type="component" value="Chromosome"/>
</dbReference>
<reference evidence="9" key="1">
    <citation type="submission" date="2011-04" db="EMBL/GenBank/DDBJ databases">
        <title>The complete genome of Spirochaeta coccoides DSM 17374.</title>
        <authorList>
            <person name="Lucas S."/>
            <person name="Copeland A."/>
            <person name="Lapidus A."/>
            <person name="Bruce D."/>
            <person name="Goodwin L."/>
            <person name="Pitluck S."/>
            <person name="Peters L."/>
            <person name="Kyrpides N."/>
            <person name="Mavromatis K."/>
            <person name="Pagani I."/>
            <person name="Ivanova N."/>
            <person name="Ovchinnikova G."/>
            <person name="Lu M."/>
            <person name="Detter J.C."/>
            <person name="Tapia R."/>
            <person name="Han C."/>
            <person name="Land M."/>
            <person name="Hauser L."/>
            <person name="Markowitz V."/>
            <person name="Cheng J.-F."/>
            <person name="Hugenholtz P."/>
            <person name="Woyke T."/>
            <person name="Wu D."/>
            <person name="Spring S."/>
            <person name="Schroeder M."/>
            <person name="Brambilla E."/>
            <person name="Klenk H.-P."/>
            <person name="Eisen J.A."/>
        </authorList>
    </citation>
    <scope>NUCLEOTIDE SEQUENCE [LARGE SCALE GENOMIC DNA]</scope>
    <source>
        <strain evidence="9">ATCC BAA-1237 / DSM 17374 / SPN1</strain>
    </source>
</reference>
<dbReference type="EMBL" id="CP002659">
    <property type="protein sequence ID" value="AEC02083.1"/>
    <property type="molecule type" value="Genomic_DNA"/>
</dbReference>
<dbReference type="GO" id="GO:0006189">
    <property type="term" value="P:'de novo' IMP biosynthetic process"/>
    <property type="evidence" value="ECO:0007669"/>
    <property type="project" value="InterPro"/>
</dbReference>
<dbReference type="NCBIfam" id="TIGR01737">
    <property type="entry name" value="FGAM_synth_I"/>
    <property type="match status" value="1"/>
</dbReference>
<dbReference type="SUPFAM" id="SSF52317">
    <property type="entry name" value="Class I glutamine amidotransferase-like"/>
    <property type="match status" value="1"/>
</dbReference>
<dbReference type="KEGG" id="scc:Spico_0859"/>
<dbReference type="GO" id="GO:0005524">
    <property type="term" value="F:ATP binding"/>
    <property type="evidence" value="ECO:0007669"/>
    <property type="project" value="UniProtKB-KW"/>
</dbReference>
<dbReference type="STRING" id="760011.Spico_0859"/>
<proteinExistence type="predicted"/>
<reference evidence="8 9" key="2">
    <citation type="journal article" date="2012" name="Stand. Genomic Sci.">
        <title>Complete genome sequence of the termite hindgut bacterium Spirochaeta coccoides type strain (SPN1(T)), reclassification in the genus Sphaerochaeta as Sphaerochaeta coccoides comb. nov. and emendations of the family Spirochaetaceae and the genus Sphaerochaeta.</title>
        <authorList>
            <person name="Abt B."/>
            <person name="Han C."/>
            <person name="Scheuner C."/>
            <person name="Lu M."/>
            <person name="Lapidus A."/>
            <person name="Nolan M."/>
            <person name="Lucas S."/>
            <person name="Hammon N."/>
            <person name="Deshpande S."/>
            <person name="Cheng J.F."/>
            <person name="Tapia R."/>
            <person name="Goodwin L.A."/>
            <person name="Pitluck S."/>
            <person name="Liolios K."/>
            <person name="Pagani I."/>
            <person name="Ivanova N."/>
            <person name="Mavromatis K."/>
            <person name="Mikhailova N."/>
            <person name="Huntemann M."/>
            <person name="Pati A."/>
            <person name="Chen A."/>
            <person name="Palaniappan K."/>
            <person name="Land M."/>
            <person name="Hauser L."/>
            <person name="Brambilla E.M."/>
            <person name="Rohde M."/>
            <person name="Spring S."/>
            <person name="Gronow S."/>
            <person name="Goker M."/>
            <person name="Woyke T."/>
            <person name="Bristow J."/>
            <person name="Eisen J.A."/>
            <person name="Markowitz V."/>
            <person name="Hugenholtz P."/>
            <person name="Kyrpides N.C."/>
            <person name="Klenk H.P."/>
            <person name="Detter J.C."/>
        </authorList>
    </citation>
    <scope>NUCLEOTIDE SEQUENCE [LARGE SCALE GENOMIC DNA]</scope>
    <source>
        <strain evidence="9">ATCC BAA-1237 / DSM 17374 / SPN1</strain>
    </source>
</reference>
<dbReference type="HOGENOM" id="CLU_655210_0_0_12"/>
<accession>F4GHX0</accession>
<keyword evidence="1" id="KW-0963">Cytoplasm</keyword>
<dbReference type="PANTHER" id="PTHR47552">
    <property type="entry name" value="PHOSPHORIBOSYLFORMYLGLYCINAMIDINE SYNTHASE SUBUNIT PURQ"/>
    <property type="match status" value="1"/>
</dbReference>
<evidence type="ECO:0000256" key="2">
    <source>
        <dbReference type="ARBA" id="ARBA00022598"/>
    </source>
</evidence>
<keyword evidence="7" id="KW-0315">Glutamine amidotransferase</keyword>
<evidence type="ECO:0000256" key="6">
    <source>
        <dbReference type="ARBA" id="ARBA00022840"/>
    </source>
</evidence>
<dbReference type="InterPro" id="IPR010075">
    <property type="entry name" value="PRibForGlyAmidine_synth_PurQ"/>
</dbReference>
<dbReference type="PANTHER" id="PTHR47552:SF1">
    <property type="entry name" value="PHOSPHORIBOSYLFORMYLGLYCINAMIDINE SYNTHASE SUBUNIT PURQ"/>
    <property type="match status" value="1"/>
</dbReference>
<dbReference type="Pfam" id="PF13507">
    <property type="entry name" value="GATase_5"/>
    <property type="match status" value="1"/>
</dbReference>
<protein>
    <submittedName>
        <fullName evidence="8">Phosphoribosylformylglycinamidine synthase I</fullName>
        <ecNumber evidence="8">6.3.5.3</ecNumber>
    </submittedName>
</protein>
<evidence type="ECO:0000313" key="8">
    <source>
        <dbReference type="EMBL" id="AEC02083.1"/>
    </source>
</evidence>
<dbReference type="SMART" id="SM01211">
    <property type="entry name" value="GATase_5"/>
    <property type="match status" value="1"/>
</dbReference>
<name>F4GHX0_PARC1</name>
<keyword evidence="5" id="KW-0378">Hydrolase</keyword>
<evidence type="ECO:0000313" key="9">
    <source>
        <dbReference type="Proteomes" id="UP000007939"/>
    </source>
</evidence>
<gene>
    <name evidence="8" type="ordered locus">Spico_0859</name>
</gene>
<sequence>MTQGDAKAKPLYRIAVIEFPGTNCERETALAIRRAGMEPEIFRWNRPQDCLDAFDAFIVPGGFSYEDRSRSGIIAALDTLLDGLKKQNAMGKPILGICNGAQILVESGIVPGLSGWQTGAALAPNKQIVDGIVVGTGFYNDWVHVKHTVDGTVPERNAFSLAIADGSLMRIPAAHAEGRFVIDDYLLSWLERNGVAMFRYADSNGTVNPHFPVNPNGATSNLAALGNIAGTALAIMPHPERTPEGDSIFISLKNWLDANSIDKSSTKGQKSLPKVPQDIMERLVSPLTYTSLPYHIRQEGIQEKELVIGTVITDNAAVSVEQALERAGIPVKVSRAVRWTLEASPSMPRKDFDALVAKAMASGQLYNSNKEFPVDFSPSPKGLTIVVTPREGEDFTGLHARHALSTWFGIEGFTAITSSVLWTLEPTSSDPEQGRRAIDAALASNIFANPYSQRTYAYA</sequence>
<dbReference type="InterPro" id="IPR029062">
    <property type="entry name" value="Class_I_gatase-like"/>
</dbReference>
<dbReference type="GO" id="GO:0004642">
    <property type="term" value="F:phosphoribosylformylglycinamidine synthase activity"/>
    <property type="evidence" value="ECO:0007669"/>
    <property type="project" value="UniProtKB-EC"/>
</dbReference>
<keyword evidence="6" id="KW-0067">ATP-binding</keyword>
<dbReference type="PROSITE" id="PS51273">
    <property type="entry name" value="GATASE_TYPE_1"/>
    <property type="match status" value="1"/>
</dbReference>
<dbReference type="OrthoDB" id="9804441at2"/>
<keyword evidence="3" id="KW-0547">Nucleotide-binding</keyword>
<dbReference type="RefSeq" id="WP_013739479.1">
    <property type="nucleotide sequence ID" value="NC_015436.1"/>
</dbReference>
<keyword evidence="4" id="KW-0658">Purine biosynthesis</keyword>
<dbReference type="Gene3D" id="3.40.50.880">
    <property type="match status" value="1"/>
</dbReference>
<keyword evidence="9" id="KW-1185">Reference proteome</keyword>
<dbReference type="EC" id="6.3.5.3" evidence="8"/>